<dbReference type="Gene3D" id="3.40.50.1820">
    <property type="entry name" value="alpha/beta hydrolase"/>
    <property type="match status" value="1"/>
</dbReference>
<evidence type="ECO:0000259" key="3">
    <source>
        <dbReference type="Pfam" id="PF20434"/>
    </source>
</evidence>
<evidence type="ECO:0000256" key="2">
    <source>
        <dbReference type="SAM" id="SignalP"/>
    </source>
</evidence>
<feature type="domain" description="BD-FAE-like" evidence="3">
    <location>
        <begin position="58"/>
        <end position="222"/>
    </location>
</feature>
<dbReference type="GO" id="GO:0106435">
    <property type="term" value="F:carboxylesterase activity"/>
    <property type="evidence" value="ECO:0007669"/>
    <property type="project" value="UniProtKB-EC"/>
</dbReference>
<keyword evidence="2" id="KW-0732">Signal</keyword>
<dbReference type="InterPro" id="IPR049492">
    <property type="entry name" value="BD-FAE-like_dom"/>
</dbReference>
<feature type="signal peptide" evidence="2">
    <location>
        <begin position="1"/>
        <end position="25"/>
    </location>
</feature>
<dbReference type="EMBL" id="CP036266">
    <property type="protein sequence ID" value="QDT23201.1"/>
    <property type="molecule type" value="Genomic_DNA"/>
</dbReference>
<dbReference type="Proteomes" id="UP000320421">
    <property type="component" value="Chromosome"/>
</dbReference>
<dbReference type="SUPFAM" id="SSF53474">
    <property type="entry name" value="alpha/beta-Hydrolases"/>
    <property type="match status" value="1"/>
</dbReference>
<evidence type="ECO:0000313" key="5">
    <source>
        <dbReference type="Proteomes" id="UP000320421"/>
    </source>
</evidence>
<keyword evidence="1 4" id="KW-0378">Hydrolase</keyword>
<sequence length="288" mass="32108" precursor="true">MQHLRFSLPLLLLLLVICGPPPAPAQESEPKYKTIADISYRTEADTAQDEYMRERCKLDLYYPTTIKNFPTVVWFHGGGLKGGGKQIPKALRDQGIAVVGVNYRLFPKAKKPAYLEDAAAAVAWTFENIKNCGGDPNLIFVAGHSAGGYLTSMLGLDRRWLAAHEIDANQIAGLIPYSGHCITHMTVREEMGIGRDQPVIDDMAPLYHARKDAPPILLITGDRELEFPTRYEENAYLNSLMKVVGHKETQLFELDGFTHGTMVDPGHLLALKEIRRIVKARKQDAAQK</sequence>
<name>A0A517PUZ9_9PLAN</name>
<dbReference type="InterPro" id="IPR050300">
    <property type="entry name" value="GDXG_lipolytic_enzyme"/>
</dbReference>
<accession>A0A517PUZ9</accession>
<feature type="chain" id="PRO_5021983903" evidence="2">
    <location>
        <begin position="26"/>
        <end position="288"/>
    </location>
</feature>
<dbReference type="OrthoDB" id="9806180at2"/>
<protein>
    <submittedName>
        <fullName evidence="4">Carboxylesterase NlhH</fullName>
        <ecNumber evidence="4">3.1.1.1</ecNumber>
    </submittedName>
</protein>
<dbReference type="InterPro" id="IPR029058">
    <property type="entry name" value="AB_hydrolase_fold"/>
</dbReference>
<reference evidence="4 5" key="1">
    <citation type="submission" date="2019-02" db="EMBL/GenBank/DDBJ databases">
        <title>Deep-cultivation of Planctomycetes and their phenomic and genomic characterization uncovers novel biology.</title>
        <authorList>
            <person name="Wiegand S."/>
            <person name="Jogler M."/>
            <person name="Boedeker C."/>
            <person name="Pinto D."/>
            <person name="Vollmers J."/>
            <person name="Rivas-Marin E."/>
            <person name="Kohn T."/>
            <person name="Peeters S.H."/>
            <person name="Heuer A."/>
            <person name="Rast P."/>
            <person name="Oberbeckmann S."/>
            <person name="Bunk B."/>
            <person name="Jeske O."/>
            <person name="Meyerdierks A."/>
            <person name="Storesund J.E."/>
            <person name="Kallscheuer N."/>
            <person name="Luecker S."/>
            <person name="Lage O.M."/>
            <person name="Pohl T."/>
            <person name="Merkel B.J."/>
            <person name="Hornburger P."/>
            <person name="Mueller R.-W."/>
            <person name="Bruemmer F."/>
            <person name="Labrenz M."/>
            <person name="Spormann A.M."/>
            <person name="Op den Camp H."/>
            <person name="Overmann J."/>
            <person name="Amann R."/>
            <person name="Jetten M.S.M."/>
            <person name="Mascher T."/>
            <person name="Medema M.H."/>
            <person name="Devos D.P."/>
            <person name="Kaster A.-K."/>
            <person name="Ovreas L."/>
            <person name="Rohde M."/>
            <person name="Galperin M.Y."/>
            <person name="Jogler C."/>
        </authorList>
    </citation>
    <scope>NUCLEOTIDE SEQUENCE [LARGE SCALE GENOMIC DNA]</scope>
    <source>
        <strain evidence="4 5">HG66A1</strain>
    </source>
</reference>
<proteinExistence type="predicted"/>
<dbReference type="RefSeq" id="WP_145190249.1">
    <property type="nucleotide sequence ID" value="NZ_CP036266.1"/>
</dbReference>
<organism evidence="4 5">
    <name type="scientific">Gimesia chilikensis</name>
    <dbReference type="NCBI Taxonomy" id="2605989"/>
    <lineage>
        <taxon>Bacteria</taxon>
        <taxon>Pseudomonadati</taxon>
        <taxon>Planctomycetota</taxon>
        <taxon>Planctomycetia</taxon>
        <taxon>Planctomycetales</taxon>
        <taxon>Planctomycetaceae</taxon>
        <taxon>Gimesia</taxon>
    </lineage>
</organism>
<dbReference type="EC" id="3.1.1.1" evidence="4"/>
<dbReference type="Pfam" id="PF20434">
    <property type="entry name" value="BD-FAE"/>
    <property type="match status" value="1"/>
</dbReference>
<dbReference type="AlphaFoldDB" id="A0A517PUZ9"/>
<dbReference type="PANTHER" id="PTHR48081:SF9">
    <property type="entry name" value="CARBOXYLESTERASE"/>
    <property type="match status" value="1"/>
</dbReference>
<evidence type="ECO:0000313" key="4">
    <source>
        <dbReference type="EMBL" id="QDT23201.1"/>
    </source>
</evidence>
<keyword evidence="5" id="KW-1185">Reference proteome</keyword>
<gene>
    <name evidence="4" type="primary">nlhH_4</name>
    <name evidence="4" type="ORF">HG66A1_50170</name>
</gene>
<dbReference type="PANTHER" id="PTHR48081">
    <property type="entry name" value="AB HYDROLASE SUPERFAMILY PROTEIN C4A8.06C"/>
    <property type="match status" value="1"/>
</dbReference>
<evidence type="ECO:0000256" key="1">
    <source>
        <dbReference type="ARBA" id="ARBA00022801"/>
    </source>
</evidence>